<comment type="caution">
    <text evidence="2">The sequence shown here is derived from an EMBL/GenBank/DDBJ whole genome shotgun (WGS) entry which is preliminary data.</text>
</comment>
<evidence type="ECO:0000313" key="3">
    <source>
        <dbReference type="Proteomes" id="UP000659698"/>
    </source>
</evidence>
<sequence>MLKKSYLLTLLAAFTLVFSSCDKNDDKEENDPKPTVEAQLAQKTWELDEHEVQFDGQSPQDILEIVQGQAGTDDIAFKLDGKGGFALLLDGDEEEEGDYEYEIDGDNIIWNYPLTYTWAESEDDIHEYEFELKGNTLILTVDGTDLEGNDFEETITFKAK</sequence>
<keyword evidence="3" id="KW-1185">Reference proteome</keyword>
<evidence type="ECO:0000313" key="2">
    <source>
        <dbReference type="EMBL" id="MBC3540752.1"/>
    </source>
</evidence>
<proteinExistence type="predicted"/>
<organism evidence="2 3">
    <name type="scientific">Rufibacter sediminis</name>
    <dbReference type="NCBI Taxonomy" id="2762756"/>
    <lineage>
        <taxon>Bacteria</taxon>
        <taxon>Pseudomonadati</taxon>
        <taxon>Bacteroidota</taxon>
        <taxon>Cytophagia</taxon>
        <taxon>Cytophagales</taxon>
        <taxon>Hymenobacteraceae</taxon>
        <taxon>Rufibacter</taxon>
    </lineage>
</organism>
<gene>
    <name evidence="2" type="ORF">H7U12_13745</name>
</gene>
<accession>A0ABR6VU65</accession>
<keyword evidence="1" id="KW-0732">Signal</keyword>
<dbReference type="RefSeq" id="WP_186638863.1">
    <property type="nucleotide sequence ID" value="NZ_JACOAF010000030.1"/>
</dbReference>
<feature type="chain" id="PRO_5047444947" description="Lipocalin-like domain-containing protein" evidence="1">
    <location>
        <begin position="20"/>
        <end position="160"/>
    </location>
</feature>
<dbReference type="Proteomes" id="UP000659698">
    <property type="component" value="Unassembled WGS sequence"/>
</dbReference>
<reference evidence="2 3" key="1">
    <citation type="journal article" date="2019" name="Int. J. Syst. Evol. Microbiol.">
        <title>Rufibacter sediminis sp. nov., isolated from freshwater lake sediment.</title>
        <authorList>
            <person name="Qu J.H."/>
            <person name="Zhang L.J."/>
            <person name="Fu Y.H."/>
            <person name="Li H.F."/>
        </authorList>
    </citation>
    <scope>NUCLEOTIDE SEQUENCE [LARGE SCALE GENOMIC DNA]</scope>
    <source>
        <strain evidence="2 3">H-1</strain>
    </source>
</reference>
<evidence type="ECO:0000256" key="1">
    <source>
        <dbReference type="SAM" id="SignalP"/>
    </source>
</evidence>
<feature type="signal peptide" evidence="1">
    <location>
        <begin position="1"/>
        <end position="19"/>
    </location>
</feature>
<dbReference type="PROSITE" id="PS51257">
    <property type="entry name" value="PROKAR_LIPOPROTEIN"/>
    <property type="match status" value="1"/>
</dbReference>
<dbReference type="EMBL" id="JACOAF010000030">
    <property type="protein sequence ID" value="MBC3540752.1"/>
    <property type="molecule type" value="Genomic_DNA"/>
</dbReference>
<protein>
    <recommendedName>
        <fullName evidence="4">Lipocalin-like domain-containing protein</fullName>
    </recommendedName>
</protein>
<name>A0ABR6VU65_9BACT</name>
<evidence type="ECO:0008006" key="4">
    <source>
        <dbReference type="Google" id="ProtNLM"/>
    </source>
</evidence>